<evidence type="ECO:0000256" key="1">
    <source>
        <dbReference type="SAM" id="Phobius"/>
    </source>
</evidence>
<dbReference type="OrthoDB" id="1298255at2759"/>
<keyword evidence="1" id="KW-0812">Transmembrane</keyword>
<keyword evidence="1" id="KW-1133">Transmembrane helix</keyword>
<dbReference type="AlphaFoldDB" id="A0A9Q0UUA3"/>
<reference evidence="2" key="1">
    <citation type="submission" date="2022-11" db="EMBL/GenBank/DDBJ databases">
        <authorList>
            <person name="Hyden B.L."/>
            <person name="Feng K."/>
            <person name="Yates T."/>
            <person name="Jawdy S."/>
            <person name="Smart L.B."/>
            <person name="Muchero W."/>
        </authorList>
    </citation>
    <scope>NUCLEOTIDE SEQUENCE</scope>
    <source>
        <tissue evidence="2">Shoot tip</tissue>
    </source>
</reference>
<accession>A0A9Q0UUA3</accession>
<keyword evidence="1" id="KW-0472">Membrane</keyword>
<gene>
    <name evidence="2" type="ORF">OIU85_018438</name>
</gene>
<dbReference type="Gene3D" id="1.20.1250.20">
    <property type="entry name" value="MFS general substrate transporter like domains"/>
    <property type="match status" value="1"/>
</dbReference>
<dbReference type="InterPro" id="IPR036259">
    <property type="entry name" value="MFS_trans_sf"/>
</dbReference>
<feature type="transmembrane region" description="Helical" evidence="1">
    <location>
        <begin position="98"/>
        <end position="116"/>
    </location>
</feature>
<name>A0A9Q0UUA3_SALVM</name>
<protein>
    <submittedName>
        <fullName evidence="2">SOLUTE CARRIER FAMILY 22 MEMBER</fullName>
    </submittedName>
</protein>
<sequence>MDVSTKLFTWSSYNKQPAKSSGLFSLEFLRCHEFRLLGRTSTWFLPDIVFYNQNLSRKDIFSAIGWIPPAKTTEAIQENPDKAKVYAGHHTDIVVQNLLIVPGVLNLLTLPFIFLVPESMGNL</sequence>
<proteinExistence type="predicted"/>
<dbReference type="Proteomes" id="UP001151529">
    <property type="component" value="Chromosome 5"/>
</dbReference>
<keyword evidence="3" id="KW-1185">Reference proteome</keyword>
<organism evidence="2 3">
    <name type="scientific">Salix viminalis</name>
    <name type="common">Common osier</name>
    <name type="synonym">Basket willow</name>
    <dbReference type="NCBI Taxonomy" id="40686"/>
    <lineage>
        <taxon>Eukaryota</taxon>
        <taxon>Viridiplantae</taxon>
        <taxon>Streptophyta</taxon>
        <taxon>Embryophyta</taxon>
        <taxon>Tracheophyta</taxon>
        <taxon>Spermatophyta</taxon>
        <taxon>Magnoliopsida</taxon>
        <taxon>eudicotyledons</taxon>
        <taxon>Gunneridae</taxon>
        <taxon>Pentapetalae</taxon>
        <taxon>rosids</taxon>
        <taxon>fabids</taxon>
        <taxon>Malpighiales</taxon>
        <taxon>Salicaceae</taxon>
        <taxon>Saliceae</taxon>
        <taxon>Salix</taxon>
    </lineage>
</organism>
<dbReference type="EMBL" id="JAPFFL010000003">
    <property type="protein sequence ID" value="KAJ6736233.1"/>
    <property type="molecule type" value="Genomic_DNA"/>
</dbReference>
<comment type="caution">
    <text evidence="2">The sequence shown here is derived from an EMBL/GenBank/DDBJ whole genome shotgun (WGS) entry which is preliminary data.</text>
</comment>
<evidence type="ECO:0000313" key="3">
    <source>
        <dbReference type="Proteomes" id="UP001151529"/>
    </source>
</evidence>
<reference evidence="2" key="2">
    <citation type="journal article" date="2023" name="Int. J. Mol. Sci.">
        <title>De Novo Assembly and Annotation of 11 Diverse Shrub Willow (Salix) Genomes Reveals Novel Gene Organization in Sex-Linked Regions.</title>
        <authorList>
            <person name="Hyden B."/>
            <person name="Feng K."/>
            <person name="Yates T.B."/>
            <person name="Jawdy S."/>
            <person name="Cereghino C."/>
            <person name="Smart L.B."/>
            <person name="Muchero W."/>
        </authorList>
    </citation>
    <scope>NUCLEOTIDE SEQUENCE [LARGE SCALE GENOMIC DNA]</scope>
    <source>
        <tissue evidence="2">Shoot tip</tissue>
    </source>
</reference>
<evidence type="ECO:0000313" key="2">
    <source>
        <dbReference type="EMBL" id="KAJ6736233.1"/>
    </source>
</evidence>